<dbReference type="GO" id="GO:0030288">
    <property type="term" value="C:outer membrane-bounded periplasmic space"/>
    <property type="evidence" value="ECO:0007669"/>
    <property type="project" value="TreeGrafter"/>
</dbReference>
<organism evidence="3 4">
    <name type="scientific">Paenibacillus phyllosphaerae</name>
    <dbReference type="NCBI Taxonomy" id="274593"/>
    <lineage>
        <taxon>Bacteria</taxon>
        <taxon>Bacillati</taxon>
        <taxon>Bacillota</taxon>
        <taxon>Bacilli</taxon>
        <taxon>Bacillales</taxon>
        <taxon>Paenibacillaceae</taxon>
        <taxon>Paenibacillus</taxon>
    </lineage>
</organism>
<dbReference type="Pfam" id="PF05036">
    <property type="entry name" value="SPOR"/>
    <property type="match status" value="1"/>
</dbReference>
<dbReference type="AlphaFoldDB" id="A0A7W5AW59"/>
<evidence type="ECO:0000259" key="2">
    <source>
        <dbReference type="Pfam" id="PF08486"/>
    </source>
</evidence>
<protein>
    <submittedName>
        <fullName evidence="3">Stage II sporulation protein D</fullName>
    </submittedName>
</protein>
<accession>A0A7W5AW59</accession>
<dbReference type="GO" id="GO:0030435">
    <property type="term" value="P:sporulation resulting in formation of a cellular spore"/>
    <property type="evidence" value="ECO:0007669"/>
    <property type="project" value="InterPro"/>
</dbReference>
<dbReference type="NCBIfam" id="TIGR02669">
    <property type="entry name" value="SpoIID_LytB"/>
    <property type="match status" value="1"/>
</dbReference>
<reference evidence="3 4" key="1">
    <citation type="submission" date="2020-08" db="EMBL/GenBank/DDBJ databases">
        <title>Genomic Encyclopedia of Type Strains, Phase III (KMG-III): the genomes of soil and plant-associated and newly described type strains.</title>
        <authorList>
            <person name="Whitman W."/>
        </authorList>
    </citation>
    <scope>NUCLEOTIDE SEQUENCE [LARGE SCALE GENOMIC DNA]</scope>
    <source>
        <strain evidence="3 4">CECT 5862</strain>
    </source>
</reference>
<comment type="caution">
    <text evidence="3">The sequence shown here is derived from an EMBL/GenBank/DDBJ whole genome shotgun (WGS) entry which is preliminary data.</text>
</comment>
<dbReference type="Proteomes" id="UP000570361">
    <property type="component" value="Unassembled WGS sequence"/>
</dbReference>
<feature type="domain" description="SPOR" evidence="1">
    <location>
        <begin position="191"/>
        <end position="250"/>
    </location>
</feature>
<dbReference type="InterPro" id="IPR051922">
    <property type="entry name" value="Bact_Sporulation_Assoc"/>
</dbReference>
<dbReference type="InterPro" id="IPR013693">
    <property type="entry name" value="SpoIID/LytB_N"/>
</dbReference>
<dbReference type="InterPro" id="IPR007730">
    <property type="entry name" value="SPOR-like_dom"/>
</dbReference>
<dbReference type="Pfam" id="PF08486">
    <property type="entry name" value="SpoIID"/>
    <property type="match status" value="1"/>
</dbReference>
<gene>
    <name evidence="3" type="ORF">FHS18_001986</name>
</gene>
<evidence type="ECO:0000313" key="3">
    <source>
        <dbReference type="EMBL" id="MBB3109923.1"/>
    </source>
</evidence>
<name>A0A7W5AW59_9BACL</name>
<sequence length="711" mass="75107">MLVSISRSRNVKRSSMWRMTVALLAALVLVSVWTVWPSYGAVPKLDTIRVAIFINLSKYQVNTAIGTFSSAAPIDVGIRQPSGVQSLFQTKAGESIRLTMDDYKVTVMETTDFAKAVSVSKRLKTAGGTPFLTSSPRTGAAMYSVMEGAYTTAAAAKTAADKWTKDATLASLTGKAQALPAGPLHLEGSVYSSEADAVKAVAAFGDAGIPAFAAMKQSGEGKGQYTVLVGAASDDAGLAAVKQLAAAVTGGAGLKTMDTKASYVGLRDDFTVTESAKSPQKLISVPLTGTKVWLQSNSANGIKLAERYSRSYRGQFEISGLNSKLAIVNELPFEQYLYSVVGAEMPSSWPAEALKAQAVAARTYAIYQGFGFQIAHVVDSVQSQAYNGITAEKPTTIAAVDATTSEIAMYNGKAIETLFSSSAGGASADAQEIWGNAVPYLKSVPSPDESSEKGLYDWYRVVLPNGKNGYIREDLIATTEEKTAAGSAILRVKGDGVKVRPIPLIQDSVTPVATVNSGTMVVMIERVVQSNEMSWIRGPFTSSQLLATITGKVKTAVKGPITTLSVSKTGPSGRPTEILVNGAKLDVSYPDAYRSALGGLPSTFFTIDETARMTIAGANNKTSERTGNSSSLAVLGSDGAATAYSDSDIYIMNGKGEVRAASKEPTFRFVGNGYGHGVGLSQYGARGLADKGYDYKYILQYYYKDVTIGKD</sequence>
<dbReference type="EMBL" id="JACHXK010000003">
    <property type="protein sequence ID" value="MBB3109923.1"/>
    <property type="molecule type" value="Genomic_DNA"/>
</dbReference>
<feature type="domain" description="Sporulation stage II protein D amidase enhancer LytB N-terminal" evidence="2">
    <location>
        <begin position="323"/>
        <end position="410"/>
    </location>
</feature>
<proteinExistence type="predicted"/>
<dbReference type="PANTHER" id="PTHR30032:SF4">
    <property type="entry name" value="AMIDASE ENHANCER"/>
    <property type="match status" value="1"/>
</dbReference>
<dbReference type="GO" id="GO:0042834">
    <property type="term" value="F:peptidoglycan binding"/>
    <property type="evidence" value="ECO:0007669"/>
    <property type="project" value="InterPro"/>
</dbReference>
<evidence type="ECO:0000259" key="1">
    <source>
        <dbReference type="Pfam" id="PF05036"/>
    </source>
</evidence>
<evidence type="ECO:0000313" key="4">
    <source>
        <dbReference type="Proteomes" id="UP000570361"/>
    </source>
</evidence>
<dbReference type="InterPro" id="IPR013486">
    <property type="entry name" value="SpoIID/LytB"/>
</dbReference>
<dbReference type="PANTHER" id="PTHR30032">
    <property type="entry name" value="N-ACETYLMURAMOYL-L-ALANINE AMIDASE-RELATED"/>
    <property type="match status" value="1"/>
</dbReference>
<keyword evidence="4" id="KW-1185">Reference proteome</keyword>